<dbReference type="Proteomes" id="UP000474778">
    <property type="component" value="Unassembled WGS sequence"/>
</dbReference>
<reference evidence="1 2" key="1">
    <citation type="submission" date="2019-12" db="EMBL/GenBank/DDBJ databases">
        <title>Shewanella insulae sp. nov., isolated from a tidal flat.</title>
        <authorList>
            <person name="Yoon J.-H."/>
        </authorList>
    </citation>
    <scope>NUCLEOTIDE SEQUENCE [LARGE SCALE GENOMIC DNA]</scope>
    <source>
        <strain evidence="1 2">JBTF-M18</strain>
    </source>
</reference>
<gene>
    <name evidence="1" type="ORF">GNT65_19020</name>
</gene>
<proteinExistence type="predicted"/>
<dbReference type="EMBL" id="WRPA01000024">
    <property type="protein sequence ID" value="MXR70752.1"/>
    <property type="molecule type" value="Genomic_DNA"/>
</dbReference>
<dbReference type="RefSeq" id="WP_160798760.1">
    <property type="nucleotide sequence ID" value="NZ_WRPA01000024.1"/>
</dbReference>
<accession>A0A6L7I2I8</accession>
<name>A0A6L7I2I8_9GAMM</name>
<protein>
    <submittedName>
        <fullName evidence="1">Uncharacterized protein</fullName>
    </submittedName>
</protein>
<sequence>MKSKITDFPPRLAELLSPYGGVTLSALDNLKLLKALAALAGLSCKCLELSDEPRAIYVANWDGHWFDCGFSNAYSAEIRPMAPPPEAQLATANQVEVPLLNAQQLSFMCMQYAHFDHC</sequence>
<organism evidence="1 2">
    <name type="scientific">Shewanella insulae</name>
    <dbReference type="NCBI Taxonomy" id="2681496"/>
    <lineage>
        <taxon>Bacteria</taxon>
        <taxon>Pseudomonadati</taxon>
        <taxon>Pseudomonadota</taxon>
        <taxon>Gammaproteobacteria</taxon>
        <taxon>Alteromonadales</taxon>
        <taxon>Shewanellaceae</taxon>
        <taxon>Shewanella</taxon>
    </lineage>
</organism>
<comment type="caution">
    <text evidence="1">The sequence shown here is derived from an EMBL/GenBank/DDBJ whole genome shotgun (WGS) entry which is preliminary data.</text>
</comment>
<evidence type="ECO:0000313" key="1">
    <source>
        <dbReference type="EMBL" id="MXR70752.1"/>
    </source>
</evidence>
<keyword evidence="2" id="KW-1185">Reference proteome</keyword>
<evidence type="ECO:0000313" key="2">
    <source>
        <dbReference type="Proteomes" id="UP000474778"/>
    </source>
</evidence>
<dbReference type="AlphaFoldDB" id="A0A6L7I2I8"/>